<dbReference type="PATRIC" id="fig|135735.6.peg.1576"/>
<keyword evidence="2" id="KW-1185">Reference proteome</keyword>
<organism evidence="1 2">
    <name type="scientific">Priestia filamentosa</name>
    <dbReference type="NCBI Taxonomy" id="1402861"/>
    <lineage>
        <taxon>Bacteria</taxon>
        <taxon>Bacillati</taxon>
        <taxon>Bacillota</taxon>
        <taxon>Bacilli</taxon>
        <taxon>Bacillales</taxon>
        <taxon>Bacillaceae</taxon>
        <taxon>Priestia</taxon>
    </lineage>
</organism>
<sequence length="141" mass="16635">MHKFKLPIGDWSDDGHGKCDYYTVISNKSVEEVRDIHFQIKEKTGFDIHKICNKYEEDTVDLEELEELEELGFRISEENINREEGIVSIYSSDLADLWMFLLMKIDNDLVLKLEEPIPMLSFFGFDEKKRHIDFVGYGCFQ</sequence>
<evidence type="ECO:0000313" key="2">
    <source>
        <dbReference type="Proteomes" id="UP000036202"/>
    </source>
</evidence>
<protein>
    <submittedName>
        <fullName evidence="1">Uncharacterized protein</fullName>
    </submittedName>
</protein>
<gene>
    <name evidence="1" type="ORF">BEH_07710</name>
</gene>
<name>A0A0H4KEF7_9BACI</name>
<dbReference type="OrthoDB" id="2084797at2"/>
<dbReference type="KEGG" id="beo:BEH_07710"/>
<reference evidence="2" key="2">
    <citation type="submission" date="2015-06" db="EMBL/GenBank/DDBJ databases">
        <title>Genome Sequence of Bacillus endophyticus and Analysis of its Companion Mechanism in the Ketogulonigenium vulgare-Bacillus strain Consortium.</title>
        <authorList>
            <person name="Jia N."/>
            <person name="Du J."/>
            <person name="Ding M.-Z."/>
            <person name="Gao F."/>
            <person name="Yuan Y.-J."/>
        </authorList>
    </citation>
    <scope>NUCLEOTIDE SEQUENCE [LARGE SCALE GENOMIC DNA]</scope>
    <source>
        <strain evidence="2">Hbe603</strain>
    </source>
</reference>
<evidence type="ECO:0000313" key="1">
    <source>
        <dbReference type="EMBL" id="AKO91995.1"/>
    </source>
</evidence>
<dbReference type="RefSeq" id="WP_046216956.1">
    <property type="nucleotide sequence ID" value="NZ_CP011974.1"/>
</dbReference>
<proteinExistence type="predicted"/>
<dbReference type="AlphaFoldDB" id="A0A0H4KEF7"/>
<dbReference type="EMBL" id="CP011974">
    <property type="protein sequence ID" value="AKO91995.1"/>
    <property type="molecule type" value="Genomic_DNA"/>
</dbReference>
<dbReference type="Proteomes" id="UP000036202">
    <property type="component" value="Chromosome"/>
</dbReference>
<reference evidence="1 2" key="1">
    <citation type="journal article" date="2015" name="PLoS ONE">
        <title>Genome Sequence of Bacillus endophyticus and Analysis of Its Companion Mechanism in the Ketogulonigenium vulgare-Bacillus Strain Consortium.</title>
        <authorList>
            <person name="Jia N."/>
            <person name="Du J."/>
            <person name="Ding M.Z."/>
            <person name="Gao F."/>
            <person name="Yuan Y.J."/>
        </authorList>
    </citation>
    <scope>NUCLEOTIDE SEQUENCE [LARGE SCALE GENOMIC DNA]</scope>
    <source>
        <strain evidence="1 2">Hbe603</strain>
    </source>
</reference>
<accession>A0A0H4KEF7</accession>